<dbReference type="CTD" id="20246220"/>
<keyword evidence="1" id="KW-0175">Coiled coil</keyword>
<evidence type="ECO:0000313" key="4">
    <source>
        <dbReference type="Proteomes" id="UP000030746"/>
    </source>
</evidence>
<dbReference type="InterPro" id="IPR000008">
    <property type="entry name" value="C2_dom"/>
</dbReference>
<dbReference type="STRING" id="225164.V3ZS04"/>
<dbReference type="PANTHER" id="PTHR21623:SF2">
    <property type="entry name" value="COILED-COIL DOMAIN-CONTAINING PROTEIN 33"/>
    <property type="match status" value="1"/>
</dbReference>
<evidence type="ECO:0000313" key="3">
    <source>
        <dbReference type="EMBL" id="ESO87132.1"/>
    </source>
</evidence>
<dbReference type="OrthoDB" id="552574at2759"/>
<proteinExistence type="predicted"/>
<name>V3ZS04_LOTGI</name>
<organism evidence="3 4">
    <name type="scientific">Lottia gigantea</name>
    <name type="common">Giant owl limpet</name>
    <dbReference type="NCBI Taxonomy" id="225164"/>
    <lineage>
        <taxon>Eukaryota</taxon>
        <taxon>Metazoa</taxon>
        <taxon>Spiralia</taxon>
        <taxon>Lophotrochozoa</taxon>
        <taxon>Mollusca</taxon>
        <taxon>Gastropoda</taxon>
        <taxon>Patellogastropoda</taxon>
        <taxon>Lottioidea</taxon>
        <taxon>Lottiidae</taxon>
        <taxon>Lottia</taxon>
    </lineage>
</organism>
<dbReference type="EMBL" id="KB202953">
    <property type="protein sequence ID" value="ESO87132.1"/>
    <property type="molecule type" value="Genomic_DNA"/>
</dbReference>
<dbReference type="KEGG" id="lgi:LOTGIDRAFT_210495"/>
<dbReference type="InterPro" id="IPR035892">
    <property type="entry name" value="C2_domain_sf"/>
</dbReference>
<dbReference type="GeneID" id="20246220"/>
<dbReference type="InterPro" id="IPR039889">
    <property type="entry name" value="CCD33"/>
</dbReference>
<dbReference type="PANTHER" id="PTHR21623">
    <property type="entry name" value="SPERIOLIN-BINDING FACTOR"/>
    <property type="match status" value="1"/>
</dbReference>
<dbReference type="SUPFAM" id="SSF49562">
    <property type="entry name" value="C2 domain (Calcium/lipid-binding domain, CaLB)"/>
    <property type="match status" value="1"/>
</dbReference>
<reference evidence="3 4" key="1">
    <citation type="journal article" date="2013" name="Nature">
        <title>Insights into bilaterian evolution from three spiralian genomes.</title>
        <authorList>
            <person name="Simakov O."/>
            <person name="Marletaz F."/>
            <person name="Cho S.J."/>
            <person name="Edsinger-Gonzales E."/>
            <person name="Havlak P."/>
            <person name="Hellsten U."/>
            <person name="Kuo D.H."/>
            <person name="Larsson T."/>
            <person name="Lv J."/>
            <person name="Arendt D."/>
            <person name="Savage R."/>
            <person name="Osoegawa K."/>
            <person name="de Jong P."/>
            <person name="Grimwood J."/>
            <person name="Chapman J.A."/>
            <person name="Shapiro H."/>
            <person name="Aerts A."/>
            <person name="Otillar R.P."/>
            <person name="Terry A.Y."/>
            <person name="Boore J.L."/>
            <person name="Grigoriev I.V."/>
            <person name="Lindberg D.R."/>
            <person name="Seaver E.C."/>
            <person name="Weisblat D.A."/>
            <person name="Putnam N.H."/>
            <person name="Rokhsar D.S."/>
        </authorList>
    </citation>
    <scope>NUCLEOTIDE SEQUENCE [LARGE SCALE GENOMIC DNA]</scope>
</reference>
<dbReference type="GO" id="GO:0005777">
    <property type="term" value="C:peroxisome"/>
    <property type="evidence" value="ECO:0007669"/>
    <property type="project" value="TreeGrafter"/>
</dbReference>
<keyword evidence="4" id="KW-1185">Reference proteome</keyword>
<dbReference type="RefSeq" id="XP_009062083.1">
    <property type="nucleotide sequence ID" value="XM_009063835.1"/>
</dbReference>
<feature type="coiled-coil region" evidence="1">
    <location>
        <begin position="471"/>
        <end position="628"/>
    </location>
</feature>
<dbReference type="AlphaFoldDB" id="V3ZS04"/>
<protein>
    <recommendedName>
        <fullName evidence="2">C2 domain-containing protein</fullName>
    </recommendedName>
</protein>
<dbReference type="Gene3D" id="2.60.40.150">
    <property type="entry name" value="C2 domain"/>
    <property type="match status" value="1"/>
</dbReference>
<evidence type="ECO:0000256" key="1">
    <source>
        <dbReference type="SAM" id="Coils"/>
    </source>
</evidence>
<sequence>MRVKMTESPRSKADQSTFRANGENWRHVSQTGKEQIDIILHGASSLPSVQKGRPPHPYASIKTKSTYNKNDATTIKTHSTARPTAAPSWEEMLSVEIDEQKSNSEALVMTVGDSASKSRLVNYELPINHLQPFHQYHLELVTPHKEKTDGVRMYASIMRKLNKLPLHQSSPNYLGLEAHLQSVKYPIINPMGPLIAVARIVPDYYNYRSDNLLPHPRTAGVNMTSVTFPQPHPSSFKVPEKSSQGYPQISLPGRPDEQPTWNHPYLFSEEKDKATLFTPSAALVIEYYVANKAMNDQFWRMESPVGFSSLLLDHSMYTQLIQDEARMGLRIEGLPIQMKDGEMPPYDAMDSILPEYEYIYKDDGQGPVITSTEKTTNLHVVQTNDQLPSVSSKIYHYSDPDYTNVIERQDQELTNYRSQLRRMGDDIVELRTTLGNYETVQSNNRRDDTTKLLIDAREMDGLPKADIMTRYAQLKQKLAFTYTELKSYKDKVQRLQNELIKKNDQQKDFLKLHHAHTGQQELLQKLQSKAQLIKKLEDTIRKQERVIDKLERALDRKYGHGKTPIPSNNAGEINSTLSAENRHLRQQIEDLKEQLRLGGKSNNDDLEKLELYQALERAEGRIMSLERQLTENARYWGKEKADLSIRANEIERGFRHGAGMILHDYPVLEEICSRPIRKTCLDPIH</sequence>
<dbReference type="OMA" id="RDTEMNN"/>
<dbReference type="Proteomes" id="UP000030746">
    <property type="component" value="Unassembled WGS sequence"/>
</dbReference>
<evidence type="ECO:0000259" key="2">
    <source>
        <dbReference type="Pfam" id="PF00168"/>
    </source>
</evidence>
<feature type="domain" description="C2" evidence="2">
    <location>
        <begin position="36"/>
        <end position="116"/>
    </location>
</feature>
<dbReference type="Pfam" id="PF00168">
    <property type="entry name" value="C2"/>
    <property type="match status" value="1"/>
</dbReference>
<dbReference type="HOGENOM" id="CLU_014242_0_0_1"/>
<gene>
    <name evidence="3" type="ORF">LOTGIDRAFT_210495</name>
</gene>
<accession>V3ZS04</accession>